<dbReference type="SUPFAM" id="SSF109854">
    <property type="entry name" value="DinB/YfiT-like putative metalloenzymes"/>
    <property type="match status" value="1"/>
</dbReference>
<dbReference type="EMBL" id="JACHMQ010000001">
    <property type="protein sequence ID" value="MBB6394332.1"/>
    <property type="molecule type" value="Genomic_DNA"/>
</dbReference>
<dbReference type="InterPro" id="IPR024344">
    <property type="entry name" value="MDMPI_metal-binding"/>
</dbReference>
<accession>A0A7X0FV81</accession>
<comment type="caution">
    <text evidence="3">The sequence shown here is derived from an EMBL/GenBank/DDBJ whole genome shotgun (WGS) entry which is preliminary data.</text>
</comment>
<keyword evidence="4" id="KW-1185">Reference proteome</keyword>
<reference evidence="3 4" key="1">
    <citation type="submission" date="2020-08" db="EMBL/GenBank/DDBJ databases">
        <title>Sequencing the genomes of 1000 actinobacteria strains.</title>
        <authorList>
            <person name="Klenk H.-P."/>
        </authorList>
    </citation>
    <scope>NUCLEOTIDE SEQUENCE [LARGE SCALE GENOMIC DNA]</scope>
    <source>
        <strain evidence="3 4">DSM 43675</strain>
    </source>
</reference>
<dbReference type="InterPro" id="IPR017517">
    <property type="entry name" value="Maleyloyr_isom"/>
</dbReference>
<dbReference type="RefSeq" id="WP_244993770.1">
    <property type="nucleotide sequence ID" value="NZ_JACHMQ010000001.1"/>
</dbReference>
<evidence type="ECO:0000313" key="3">
    <source>
        <dbReference type="EMBL" id="MBB6394332.1"/>
    </source>
</evidence>
<dbReference type="Pfam" id="PF11716">
    <property type="entry name" value="MDMPI_N"/>
    <property type="match status" value="1"/>
</dbReference>
<feature type="domain" description="Mycothiol-dependent maleylpyruvate isomerase metal-binding" evidence="2">
    <location>
        <begin position="15"/>
        <end position="136"/>
    </location>
</feature>
<protein>
    <submittedName>
        <fullName evidence="3">Uncharacterized protein (TIGR03086 family)</fullName>
    </submittedName>
</protein>
<gene>
    <name evidence="3" type="ORF">BKA00_001246</name>
</gene>
<dbReference type="InterPro" id="IPR017520">
    <property type="entry name" value="CHP03086"/>
</dbReference>
<evidence type="ECO:0000259" key="2">
    <source>
        <dbReference type="Pfam" id="PF11716"/>
    </source>
</evidence>
<dbReference type="InterPro" id="IPR034660">
    <property type="entry name" value="DinB/YfiT-like"/>
</dbReference>
<evidence type="ECO:0000256" key="1">
    <source>
        <dbReference type="SAM" id="MobiDB-lite"/>
    </source>
</evidence>
<dbReference type="GO" id="GO:0046872">
    <property type="term" value="F:metal ion binding"/>
    <property type="evidence" value="ECO:0007669"/>
    <property type="project" value="InterPro"/>
</dbReference>
<evidence type="ECO:0000313" key="4">
    <source>
        <dbReference type="Proteomes" id="UP000546324"/>
    </source>
</evidence>
<dbReference type="Gene3D" id="1.20.120.450">
    <property type="entry name" value="dinb family like domain"/>
    <property type="match status" value="1"/>
</dbReference>
<feature type="region of interest" description="Disordered" evidence="1">
    <location>
        <begin position="89"/>
        <end position="111"/>
    </location>
</feature>
<dbReference type="NCBIfam" id="TIGR03086">
    <property type="entry name" value="TIGR03086 family metal-binding protein"/>
    <property type="match status" value="1"/>
</dbReference>
<proteinExistence type="predicted"/>
<dbReference type="AlphaFoldDB" id="A0A7X0FV81"/>
<dbReference type="Proteomes" id="UP000546324">
    <property type="component" value="Unassembled WGS sequence"/>
</dbReference>
<sequence length="198" mass="21527">MSEEEAMEIRSQMTPAAEAAARIVLEIPEEKMDAPTPCPDWDVRALLNHLIFWTSRGESAARKAPPAGPAEDHDFTAEPGWAERFAEQARRTAEAWQDPAAWEGNTSLTGNKEGMPAGFIGGIVLGECVLHGWDLAVAAGREPAFPEPVLRAAWEQVVSTAEISRQYGALGPEVAVPEDAPLLDRLLGMSGRDPYWKP</sequence>
<dbReference type="NCBIfam" id="TIGR03083">
    <property type="entry name" value="maleylpyruvate isomerase family mycothiol-dependent enzyme"/>
    <property type="match status" value="1"/>
</dbReference>
<organism evidence="3 4">
    <name type="scientific">Actinomadura coerulea</name>
    <dbReference type="NCBI Taxonomy" id="46159"/>
    <lineage>
        <taxon>Bacteria</taxon>
        <taxon>Bacillati</taxon>
        <taxon>Actinomycetota</taxon>
        <taxon>Actinomycetes</taxon>
        <taxon>Streptosporangiales</taxon>
        <taxon>Thermomonosporaceae</taxon>
        <taxon>Actinomadura</taxon>
    </lineage>
</organism>
<name>A0A7X0FV81_9ACTN</name>